<proteinExistence type="predicted"/>
<keyword evidence="2" id="KW-1185">Reference proteome</keyword>
<evidence type="ECO:0000313" key="2">
    <source>
        <dbReference type="Proteomes" id="UP000032142"/>
    </source>
</evidence>
<reference evidence="2" key="1">
    <citation type="submission" date="2014-09" db="EMBL/GenBank/DDBJ databases">
        <authorList>
            <person name="Mudge J."/>
            <person name="Ramaraj T."/>
            <person name="Lindquist I.E."/>
            <person name="Bharti A.K."/>
            <person name="Sundararajan A."/>
            <person name="Cameron C.T."/>
            <person name="Woodward J.E."/>
            <person name="May G.D."/>
            <person name="Brubaker C."/>
            <person name="Broadhvest J."/>
            <person name="Wilkins T.A."/>
        </authorList>
    </citation>
    <scope>NUCLEOTIDE SEQUENCE</scope>
    <source>
        <strain evidence="2">cv. AKA8401</strain>
    </source>
</reference>
<accession>A0A0B0PJD4</accession>
<dbReference type="EMBL" id="KN437351">
    <property type="protein sequence ID" value="KHG26573.1"/>
    <property type="molecule type" value="Genomic_DNA"/>
</dbReference>
<name>A0A0B0PJD4_GOSAR</name>
<evidence type="ECO:0000313" key="1">
    <source>
        <dbReference type="EMBL" id="KHG26573.1"/>
    </source>
</evidence>
<organism evidence="1 2">
    <name type="scientific">Gossypium arboreum</name>
    <name type="common">Tree cotton</name>
    <name type="synonym">Gossypium nanking</name>
    <dbReference type="NCBI Taxonomy" id="29729"/>
    <lineage>
        <taxon>Eukaryota</taxon>
        <taxon>Viridiplantae</taxon>
        <taxon>Streptophyta</taxon>
        <taxon>Embryophyta</taxon>
        <taxon>Tracheophyta</taxon>
        <taxon>Spermatophyta</taxon>
        <taxon>Magnoliopsida</taxon>
        <taxon>eudicotyledons</taxon>
        <taxon>Gunneridae</taxon>
        <taxon>Pentapetalae</taxon>
        <taxon>rosids</taxon>
        <taxon>malvids</taxon>
        <taxon>Malvales</taxon>
        <taxon>Malvaceae</taxon>
        <taxon>Malvoideae</taxon>
        <taxon>Gossypium</taxon>
    </lineage>
</organism>
<dbReference type="AlphaFoldDB" id="A0A0B0PJD4"/>
<sequence length="110" mass="11611">MEDHRYFYASVSNADHGVNPTAPLCSLSCNGDGAKTSNGSILPGLRDALFLQSCFFLLSHVAELAPLTDLHLCILFSAGVFNRLATIGELALLISSQLSLLAKLSALASC</sequence>
<dbReference type="Proteomes" id="UP000032142">
    <property type="component" value="Unassembled WGS sequence"/>
</dbReference>
<gene>
    <name evidence="1" type="ORF">F383_10310</name>
</gene>
<protein>
    <submittedName>
        <fullName evidence="1">Uncharacterized protein</fullName>
    </submittedName>
</protein>